<protein>
    <submittedName>
        <fullName evidence="1">Uncharacterized protein</fullName>
    </submittedName>
</protein>
<name>A0ABV2ARM3_9EUKA</name>
<comment type="caution">
    <text evidence="1">The sequence shown here is derived from an EMBL/GenBank/DDBJ whole genome shotgun (WGS) entry which is preliminary data.</text>
</comment>
<keyword evidence="2" id="KW-1185">Reference proteome</keyword>
<proteinExistence type="predicted"/>
<evidence type="ECO:0000313" key="1">
    <source>
        <dbReference type="EMBL" id="MES1922058.1"/>
    </source>
</evidence>
<accession>A0ABV2ARM3</accession>
<feature type="non-terminal residue" evidence="1">
    <location>
        <position position="1"/>
    </location>
</feature>
<organism evidence="1 2">
    <name type="scientific">Bonamia ostreae</name>
    <dbReference type="NCBI Taxonomy" id="126728"/>
    <lineage>
        <taxon>Eukaryota</taxon>
        <taxon>Sar</taxon>
        <taxon>Rhizaria</taxon>
        <taxon>Endomyxa</taxon>
        <taxon>Ascetosporea</taxon>
        <taxon>Haplosporida</taxon>
        <taxon>Bonamia</taxon>
    </lineage>
</organism>
<dbReference type="Proteomes" id="UP001439008">
    <property type="component" value="Unassembled WGS sequence"/>
</dbReference>
<sequence length="72" mass="8075">ILSKKLKIKGVKVRNKEKSCFECANGNSPKSNHVCEPSCVIDFTFVFSNSDPKIVFNYKSKGLFAINDVQSF</sequence>
<gene>
    <name evidence="1" type="ORF">MHBO_003576</name>
</gene>
<dbReference type="EMBL" id="JBDODL010002154">
    <property type="protein sequence ID" value="MES1922058.1"/>
    <property type="molecule type" value="Genomic_DNA"/>
</dbReference>
<evidence type="ECO:0000313" key="2">
    <source>
        <dbReference type="Proteomes" id="UP001439008"/>
    </source>
</evidence>
<reference evidence="1 2" key="1">
    <citation type="journal article" date="2024" name="BMC Biol.">
        <title>Comparative genomics of Ascetosporea gives new insight into the evolutionary basis for animal parasitism in Rhizaria.</title>
        <authorList>
            <person name="Hiltunen Thoren M."/>
            <person name="Onut-Brannstrom I."/>
            <person name="Alfjorden A."/>
            <person name="Peckova H."/>
            <person name="Swords F."/>
            <person name="Hooper C."/>
            <person name="Holzer A.S."/>
            <person name="Bass D."/>
            <person name="Burki F."/>
        </authorList>
    </citation>
    <scope>NUCLEOTIDE SEQUENCE [LARGE SCALE GENOMIC DNA]</scope>
    <source>
        <strain evidence="1">20-A016</strain>
    </source>
</reference>